<dbReference type="EMBL" id="JAACJM010000113">
    <property type="protein sequence ID" value="KAF5345360.1"/>
    <property type="molecule type" value="Genomic_DNA"/>
</dbReference>
<proteinExistence type="predicted"/>
<feature type="compositionally biased region" description="Polar residues" evidence="1">
    <location>
        <begin position="84"/>
        <end position="95"/>
    </location>
</feature>
<gene>
    <name evidence="2" type="ORF">D9758_008448</name>
</gene>
<evidence type="ECO:0000313" key="3">
    <source>
        <dbReference type="Proteomes" id="UP000559256"/>
    </source>
</evidence>
<comment type="caution">
    <text evidence="2">The sequence shown here is derived from an EMBL/GenBank/DDBJ whole genome shotgun (WGS) entry which is preliminary data.</text>
</comment>
<feature type="compositionally biased region" description="Low complexity" evidence="1">
    <location>
        <begin position="157"/>
        <end position="176"/>
    </location>
</feature>
<accession>A0A8H5CP96</accession>
<reference evidence="2 3" key="1">
    <citation type="journal article" date="2020" name="ISME J.">
        <title>Uncovering the hidden diversity of litter-decomposition mechanisms in mushroom-forming fungi.</title>
        <authorList>
            <person name="Floudas D."/>
            <person name="Bentzer J."/>
            <person name="Ahren D."/>
            <person name="Johansson T."/>
            <person name="Persson P."/>
            <person name="Tunlid A."/>
        </authorList>
    </citation>
    <scope>NUCLEOTIDE SEQUENCE [LARGE SCALE GENOMIC DNA]</scope>
    <source>
        <strain evidence="2 3">CBS 291.85</strain>
    </source>
</reference>
<protein>
    <submittedName>
        <fullName evidence="2">Uncharacterized protein</fullName>
    </submittedName>
</protein>
<evidence type="ECO:0000256" key="1">
    <source>
        <dbReference type="SAM" id="MobiDB-lite"/>
    </source>
</evidence>
<keyword evidence="3" id="KW-1185">Reference proteome</keyword>
<feature type="region of interest" description="Disordered" evidence="1">
    <location>
        <begin position="82"/>
        <end position="111"/>
    </location>
</feature>
<feature type="region of interest" description="Disordered" evidence="1">
    <location>
        <begin position="146"/>
        <end position="187"/>
    </location>
</feature>
<dbReference type="AlphaFoldDB" id="A0A8H5CP96"/>
<feature type="compositionally biased region" description="Polar residues" evidence="1">
    <location>
        <begin position="146"/>
        <end position="156"/>
    </location>
</feature>
<evidence type="ECO:0000313" key="2">
    <source>
        <dbReference type="EMBL" id="KAF5345360.1"/>
    </source>
</evidence>
<name>A0A8H5CP96_9AGAR</name>
<dbReference type="OrthoDB" id="2969033at2759"/>
<dbReference type="Proteomes" id="UP000559256">
    <property type="component" value="Unassembled WGS sequence"/>
</dbReference>
<sequence>MATSNQCAVLPPVTMLHLCPKCNSSHLKPPTQAAGTGKDPRNYNRLYESCFNCDYFRWLGPPTPLEQVPESVQVQFALKESRRTASVTDPSQNGADSDCTDPNCRTAKGKAKKRSQRCPRQRCAACCRHMGPGCPIHHVNNWVSSTQGQDASGLTQPSATPTAVPSVASSSAVSSSQGNSEAVVQPRRFARPLSEGWGQAISMKRDHYEANRQQVESENTLRRTLANCLQVIIFAKANEEAQHFQVTTKHPKALVVVEQPLLLGVLEDPKSFIGVYIPKTNIWVSQEVTVPITVDGNCTSVLLRSYDLENDECKDLDTLVVSLFGSLRSSAKQASGPTTTSFSFRPTKSSSHLAIPTNVNRSFPLQYVIDMVPGLEKLVGLKGVASLKKAFEEEPTFQGCSFHKSTVYEARTVFCAARDLELLEKYKVAGRTEAGRWSELVKEVNSTSKVKGISIKKEPTLTEIPEPSYEVWTVRVNNYRLDCSTESLVTAWSAKNDNVDIVLSTDNAVRGRFYRVIYGWTKLEVNSLKLTSIEDGFNGRPEEEKLEEVQLAVKFAGYNQAPNWWMVCSPSRYATIWTEGSRLHGLEQAYQAFVYRAHQAGLAITVFEVVKTYLIDVKDSEIPLIAQPWIRGQAVDPKELEDDKTFSIFIHWCYEYFERQRVYVDFQVWSVVLANATLLVVKATSE</sequence>
<organism evidence="2 3">
    <name type="scientific">Tetrapyrgos nigripes</name>
    <dbReference type="NCBI Taxonomy" id="182062"/>
    <lineage>
        <taxon>Eukaryota</taxon>
        <taxon>Fungi</taxon>
        <taxon>Dikarya</taxon>
        <taxon>Basidiomycota</taxon>
        <taxon>Agaricomycotina</taxon>
        <taxon>Agaricomycetes</taxon>
        <taxon>Agaricomycetidae</taxon>
        <taxon>Agaricales</taxon>
        <taxon>Marasmiineae</taxon>
        <taxon>Marasmiaceae</taxon>
        <taxon>Tetrapyrgos</taxon>
    </lineage>
</organism>